<gene>
    <name evidence="2" type="ORF">CC84DRAFT_1230976</name>
</gene>
<dbReference type="EMBL" id="KV441559">
    <property type="protein sequence ID" value="OAG00695.1"/>
    <property type="molecule type" value="Genomic_DNA"/>
</dbReference>
<dbReference type="InParanoid" id="A0A177BZQ1"/>
<dbReference type="AlphaFoldDB" id="A0A177BZQ1"/>
<reference evidence="2 3" key="1">
    <citation type="submission" date="2016-05" db="EMBL/GenBank/DDBJ databases">
        <title>Comparative analysis of secretome profiles of manganese(II)-oxidizing ascomycete fungi.</title>
        <authorList>
            <consortium name="DOE Joint Genome Institute"/>
            <person name="Zeiner C.A."/>
            <person name="Purvine S.O."/>
            <person name="Zink E.M."/>
            <person name="Wu S."/>
            <person name="Pasa-Tolic L."/>
            <person name="Chaput D.L."/>
            <person name="Haridas S."/>
            <person name="Grigoriev I.V."/>
            <person name="Santelli C.M."/>
            <person name="Hansel C.M."/>
        </authorList>
    </citation>
    <scope>NUCLEOTIDE SEQUENCE [LARGE SCALE GENOMIC DNA]</scope>
    <source>
        <strain evidence="2 3">AP3s5-JAC2a</strain>
    </source>
</reference>
<dbReference type="GeneID" id="28767198"/>
<accession>A0A177BZQ1</accession>
<evidence type="ECO:0000256" key="1">
    <source>
        <dbReference type="SAM" id="MobiDB-lite"/>
    </source>
</evidence>
<organism evidence="2 3">
    <name type="scientific">Paraphaeosphaeria sporulosa</name>
    <dbReference type="NCBI Taxonomy" id="1460663"/>
    <lineage>
        <taxon>Eukaryota</taxon>
        <taxon>Fungi</taxon>
        <taxon>Dikarya</taxon>
        <taxon>Ascomycota</taxon>
        <taxon>Pezizomycotina</taxon>
        <taxon>Dothideomycetes</taxon>
        <taxon>Pleosporomycetidae</taxon>
        <taxon>Pleosporales</taxon>
        <taxon>Massarineae</taxon>
        <taxon>Didymosphaeriaceae</taxon>
        <taxon>Paraphaeosphaeria</taxon>
    </lineage>
</organism>
<dbReference type="Proteomes" id="UP000077069">
    <property type="component" value="Unassembled WGS sequence"/>
</dbReference>
<evidence type="ECO:0000313" key="2">
    <source>
        <dbReference type="EMBL" id="OAG00695.1"/>
    </source>
</evidence>
<sequence>MEPRGCQVEVRRAGGQKRKVETSAREGWAPAQERLASQFLDIHSSLLQPIHRPPSTQRDIDPNDLPLRAARKWPSTPSFAPPAAAPSQGEGGWTADRGGAQVCSTRPIRPLISPERPNRAAGGACRAIVGLLQSTPELLASRQAPRRRVPMPSRRLQEPPCR</sequence>
<proteinExistence type="predicted"/>
<protein>
    <submittedName>
        <fullName evidence="2">Uncharacterized protein</fullName>
    </submittedName>
</protein>
<feature type="region of interest" description="Disordered" evidence="1">
    <location>
        <begin position="49"/>
        <end position="122"/>
    </location>
</feature>
<name>A0A177BZQ1_9PLEO</name>
<feature type="region of interest" description="Disordered" evidence="1">
    <location>
        <begin position="1"/>
        <end position="28"/>
    </location>
</feature>
<feature type="region of interest" description="Disordered" evidence="1">
    <location>
        <begin position="136"/>
        <end position="162"/>
    </location>
</feature>
<evidence type="ECO:0000313" key="3">
    <source>
        <dbReference type="Proteomes" id="UP000077069"/>
    </source>
</evidence>
<keyword evidence="3" id="KW-1185">Reference proteome</keyword>
<dbReference type="RefSeq" id="XP_018031060.1">
    <property type="nucleotide sequence ID" value="XM_018183712.1"/>
</dbReference>